<evidence type="ECO:0000256" key="2">
    <source>
        <dbReference type="ARBA" id="ARBA00023002"/>
    </source>
</evidence>
<dbReference type="AlphaFoldDB" id="A0AAD6CV07"/>
<organism evidence="7 8">
    <name type="scientific">Penicillium frequentans</name>
    <dbReference type="NCBI Taxonomy" id="3151616"/>
    <lineage>
        <taxon>Eukaryota</taxon>
        <taxon>Fungi</taxon>
        <taxon>Dikarya</taxon>
        <taxon>Ascomycota</taxon>
        <taxon>Pezizomycotina</taxon>
        <taxon>Eurotiomycetes</taxon>
        <taxon>Eurotiomycetidae</taxon>
        <taxon>Eurotiales</taxon>
        <taxon>Aspergillaceae</taxon>
        <taxon>Penicillium</taxon>
    </lineage>
</organism>
<comment type="similarity">
    <text evidence="1">Belongs to the Gfo/Idh/MocA family.</text>
</comment>
<accession>A0AAD6CV07</accession>
<dbReference type="Pfam" id="PF01408">
    <property type="entry name" value="GFO_IDH_MocA"/>
    <property type="match status" value="1"/>
</dbReference>
<evidence type="ECO:0000259" key="6">
    <source>
        <dbReference type="Pfam" id="PF01408"/>
    </source>
</evidence>
<dbReference type="InterPro" id="IPR050984">
    <property type="entry name" value="Gfo/Idh/MocA_domain"/>
</dbReference>
<comment type="caution">
    <text evidence="7">The sequence shown here is derived from an EMBL/GenBank/DDBJ whole genome shotgun (WGS) entry which is preliminary data.</text>
</comment>
<evidence type="ECO:0000256" key="1">
    <source>
        <dbReference type="ARBA" id="ARBA00010928"/>
    </source>
</evidence>
<comment type="catalytic activity">
    <reaction evidence="5">
        <text>D-xylose + NADP(+) = D-xylono-1,5-lactone + NADPH + H(+)</text>
        <dbReference type="Rhea" id="RHEA:22000"/>
        <dbReference type="ChEBI" id="CHEBI:15378"/>
        <dbReference type="ChEBI" id="CHEBI:15867"/>
        <dbReference type="ChEBI" id="CHEBI:53455"/>
        <dbReference type="ChEBI" id="CHEBI:57783"/>
        <dbReference type="ChEBI" id="CHEBI:58349"/>
        <dbReference type="EC" id="1.1.1.179"/>
    </reaction>
</comment>
<evidence type="ECO:0000313" key="7">
    <source>
        <dbReference type="EMBL" id="KAJ5540409.1"/>
    </source>
</evidence>
<sequence>MAEERFTCRWAALSLSNIASVFLPDLLHLRESSASIKHELVSVSTTGGASRAADWLKQNKIPNAESIIVYHSWEEMLEKGDFDVVYISTPHPLHYAHVQKALQCKRNVLVEKPATMNRAQFTQLCNLAKEVNVVLMEAMWTRYLPATLYFQHKLLPRIGDVKRVYAEFSFPIVSPDLSHESRFLDKAAGAGSLLDQGVYALTWADLALNGLTSSQDKTQTEVVYAHSMPVPGVQGDVDDINTIILNKIKINESGGKQQEAVAIVTTSMTLPGSSKPAFYQRLQATKAAPAVRIEATKASVSVPFPPIRPQELYVQWYDEEHLDENGFETDEVIKMPVERGWGIWYQADVIAERVARRNGNDQGTGEVIGEEESGRVIGWMDRAREMAGIVYDAALEQV</sequence>
<keyword evidence="8" id="KW-1185">Reference proteome</keyword>
<name>A0AAD6CV07_9EURO</name>
<dbReference type="SUPFAM" id="SSF55347">
    <property type="entry name" value="Glyceraldehyde-3-phosphate dehydrogenase-like, C-terminal domain"/>
    <property type="match status" value="1"/>
</dbReference>
<evidence type="ECO:0000256" key="5">
    <source>
        <dbReference type="ARBA" id="ARBA00049233"/>
    </source>
</evidence>
<dbReference type="SUPFAM" id="SSF51735">
    <property type="entry name" value="NAD(P)-binding Rossmann-fold domains"/>
    <property type="match status" value="1"/>
</dbReference>
<dbReference type="GO" id="GO:0047837">
    <property type="term" value="F:D-xylose 1-dehydrogenase (NADP+) activity"/>
    <property type="evidence" value="ECO:0007669"/>
    <property type="project" value="UniProtKB-EC"/>
</dbReference>
<dbReference type="GO" id="GO:0000166">
    <property type="term" value="F:nucleotide binding"/>
    <property type="evidence" value="ECO:0007669"/>
    <property type="project" value="InterPro"/>
</dbReference>
<evidence type="ECO:0000313" key="8">
    <source>
        <dbReference type="Proteomes" id="UP001220324"/>
    </source>
</evidence>
<dbReference type="InterPro" id="IPR036291">
    <property type="entry name" value="NAD(P)-bd_dom_sf"/>
</dbReference>
<dbReference type="EMBL" id="JAQIZZ010000005">
    <property type="protein sequence ID" value="KAJ5540409.1"/>
    <property type="molecule type" value="Genomic_DNA"/>
</dbReference>
<protein>
    <recommendedName>
        <fullName evidence="3">D-xylose 1-dehydrogenase (NADP(+), D-xylono-1,5-lactone-forming)</fullName>
        <ecNumber evidence="3">1.1.1.179</ecNumber>
    </recommendedName>
    <alternativeName>
        <fullName evidence="4">D-xylose-NADP dehydrogenase</fullName>
    </alternativeName>
</protein>
<gene>
    <name evidence="7" type="ORF">N7494_005485</name>
</gene>
<dbReference type="EC" id="1.1.1.179" evidence="3"/>
<evidence type="ECO:0000256" key="3">
    <source>
        <dbReference type="ARBA" id="ARBA00038984"/>
    </source>
</evidence>
<keyword evidence="2" id="KW-0560">Oxidoreductase</keyword>
<dbReference type="PANTHER" id="PTHR22604">
    <property type="entry name" value="OXIDOREDUCTASES"/>
    <property type="match status" value="1"/>
</dbReference>
<proteinExistence type="inferred from homology"/>
<evidence type="ECO:0000256" key="4">
    <source>
        <dbReference type="ARBA" id="ARBA00042988"/>
    </source>
</evidence>
<dbReference type="Gene3D" id="3.30.360.10">
    <property type="entry name" value="Dihydrodipicolinate Reductase, domain 2"/>
    <property type="match status" value="1"/>
</dbReference>
<reference evidence="7 8" key="1">
    <citation type="journal article" date="2023" name="IMA Fungus">
        <title>Comparative genomic study of the Penicillium genus elucidates a diverse pangenome and 15 lateral gene transfer events.</title>
        <authorList>
            <person name="Petersen C."/>
            <person name="Sorensen T."/>
            <person name="Nielsen M.R."/>
            <person name="Sondergaard T.E."/>
            <person name="Sorensen J.L."/>
            <person name="Fitzpatrick D.A."/>
            <person name="Frisvad J.C."/>
            <person name="Nielsen K.L."/>
        </authorList>
    </citation>
    <scope>NUCLEOTIDE SEQUENCE [LARGE SCALE GENOMIC DNA]</scope>
    <source>
        <strain evidence="7 8">IBT 35679</strain>
    </source>
</reference>
<feature type="domain" description="Gfo/Idh/MocA-like oxidoreductase N-terminal" evidence="6">
    <location>
        <begin position="58"/>
        <end position="137"/>
    </location>
</feature>
<dbReference type="PANTHER" id="PTHR22604:SF105">
    <property type="entry name" value="TRANS-1,2-DIHYDROBENZENE-1,2-DIOL DEHYDROGENASE"/>
    <property type="match status" value="1"/>
</dbReference>
<dbReference type="Proteomes" id="UP001220324">
    <property type="component" value="Unassembled WGS sequence"/>
</dbReference>
<dbReference type="Gene3D" id="3.40.50.720">
    <property type="entry name" value="NAD(P)-binding Rossmann-like Domain"/>
    <property type="match status" value="1"/>
</dbReference>
<dbReference type="InterPro" id="IPR000683">
    <property type="entry name" value="Gfo/Idh/MocA-like_OxRdtase_N"/>
</dbReference>